<feature type="region of interest" description="Disordered" evidence="1">
    <location>
        <begin position="1"/>
        <end position="32"/>
    </location>
</feature>
<name>A0AAD9HY66_9PEZI</name>
<feature type="region of interest" description="Disordered" evidence="1">
    <location>
        <begin position="511"/>
        <end position="530"/>
    </location>
</feature>
<dbReference type="AlphaFoldDB" id="A0AAD9HY66"/>
<evidence type="ECO:0000256" key="1">
    <source>
        <dbReference type="SAM" id="MobiDB-lite"/>
    </source>
</evidence>
<gene>
    <name evidence="2" type="ORF">P8C59_001325</name>
</gene>
<sequence>MAQDNGVDDGSTVVRENQETQEPKPDSPPLVEEACRQLEGSAAGKVSVSEHSQKDRFVKFGKGGLIKFRSRQDFIAKCPALFPSEARQQQPTSSRATSVMDEPPFWEPDVPMKPKWETDPYCTNAWEQDAKRKKLWAETADLQDELIVIKEEIEELKKKWEPRRVLMRRRSQRSNDPRRNEARKTNQAEDLQQKEREEQARREQEREREQDDVRLHQLEDRKHQIEVELIEHGAKLVTIAHDAKEAMEKKWEEDCRPDLVEKRERKKAEEAEKIRVMLEDCNPFHHLASRGPEKLVGDAVNEQERPGFLPWPQDSADGPEPMVATHDVPVTENNNLKNLKVPEWFRQLDAEKAIPLTKRTPKERYQELVNRWADLEAESRRADAGKTKPVWDKNYHDEHPDWPTETQRQGGWWRCRSGDDASKMERECTACHSAQSATARGKKPAAATATVTAKEKYERFSAIIEVYTRREMELDKQAALARIYAEEEAAKDQAKLRELSRNVDWRAYGYDSTEDYTSNQSQAGPSQAGK</sequence>
<evidence type="ECO:0000313" key="2">
    <source>
        <dbReference type="EMBL" id="KAK2067601.1"/>
    </source>
</evidence>
<feature type="compositionally biased region" description="Basic and acidic residues" evidence="1">
    <location>
        <begin position="16"/>
        <end position="25"/>
    </location>
</feature>
<proteinExistence type="predicted"/>
<feature type="compositionally biased region" description="Basic and acidic residues" evidence="1">
    <location>
        <begin position="173"/>
        <end position="217"/>
    </location>
</feature>
<accession>A0AAD9HY66</accession>
<comment type="caution">
    <text evidence="2">The sequence shown here is derived from an EMBL/GenBank/DDBJ whole genome shotgun (WGS) entry which is preliminary data.</text>
</comment>
<feature type="compositionally biased region" description="Polar residues" evidence="1">
    <location>
        <begin position="515"/>
        <end position="530"/>
    </location>
</feature>
<dbReference type="EMBL" id="JAQQPM010000001">
    <property type="protein sequence ID" value="KAK2067601.1"/>
    <property type="molecule type" value="Genomic_DNA"/>
</dbReference>
<dbReference type="Proteomes" id="UP001217918">
    <property type="component" value="Unassembled WGS sequence"/>
</dbReference>
<reference evidence="2" key="1">
    <citation type="journal article" date="2023" name="Mol. Plant Microbe Interact.">
        <title>Elucidating the Obligate Nature and Biological Capacity of an Invasive Fungal Corn Pathogen.</title>
        <authorList>
            <person name="MacCready J.S."/>
            <person name="Roggenkamp E.M."/>
            <person name="Gdanetz K."/>
            <person name="Chilvers M.I."/>
        </authorList>
    </citation>
    <scope>NUCLEOTIDE SEQUENCE</scope>
    <source>
        <strain evidence="2">PM02</strain>
    </source>
</reference>
<evidence type="ECO:0000313" key="3">
    <source>
        <dbReference type="Proteomes" id="UP001217918"/>
    </source>
</evidence>
<feature type="region of interest" description="Disordered" evidence="1">
    <location>
        <begin position="167"/>
        <end position="217"/>
    </location>
</feature>
<protein>
    <submittedName>
        <fullName evidence="2">Uncharacterized protein</fullName>
    </submittedName>
</protein>
<keyword evidence="3" id="KW-1185">Reference proteome</keyword>
<feature type="compositionally biased region" description="Polar residues" evidence="1">
    <location>
        <begin position="86"/>
        <end position="97"/>
    </location>
</feature>
<organism evidence="2 3">
    <name type="scientific">Phyllachora maydis</name>
    <dbReference type="NCBI Taxonomy" id="1825666"/>
    <lineage>
        <taxon>Eukaryota</taxon>
        <taxon>Fungi</taxon>
        <taxon>Dikarya</taxon>
        <taxon>Ascomycota</taxon>
        <taxon>Pezizomycotina</taxon>
        <taxon>Sordariomycetes</taxon>
        <taxon>Sordariomycetidae</taxon>
        <taxon>Phyllachorales</taxon>
        <taxon>Phyllachoraceae</taxon>
        <taxon>Phyllachora</taxon>
    </lineage>
</organism>
<feature type="region of interest" description="Disordered" evidence="1">
    <location>
        <begin position="85"/>
        <end position="114"/>
    </location>
</feature>